<evidence type="ECO:0000313" key="11">
    <source>
        <dbReference type="Proteomes" id="UP001054252"/>
    </source>
</evidence>
<evidence type="ECO:0000256" key="9">
    <source>
        <dbReference type="SAM" id="SignalP"/>
    </source>
</evidence>
<keyword evidence="3" id="KW-0255">Endonuclease</keyword>
<keyword evidence="9" id="KW-0732">Signal</keyword>
<dbReference type="Pfam" id="PF00445">
    <property type="entry name" value="Ribonuclease_T2"/>
    <property type="match status" value="1"/>
</dbReference>
<dbReference type="InterPro" id="IPR033697">
    <property type="entry name" value="Ribonuclease_T2_eukaryotic"/>
</dbReference>
<dbReference type="Proteomes" id="UP001054252">
    <property type="component" value="Unassembled WGS sequence"/>
</dbReference>
<evidence type="ECO:0000256" key="7">
    <source>
        <dbReference type="PIRSR" id="PIRSR633697-1"/>
    </source>
</evidence>
<feature type="active site" evidence="7">
    <location>
        <position position="119"/>
    </location>
</feature>
<keyword evidence="6" id="KW-0456">Lyase</keyword>
<evidence type="ECO:0000256" key="3">
    <source>
        <dbReference type="ARBA" id="ARBA00022759"/>
    </source>
</evidence>
<organism evidence="10 11">
    <name type="scientific">Rubroshorea leprosula</name>
    <dbReference type="NCBI Taxonomy" id="152421"/>
    <lineage>
        <taxon>Eukaryota</taxon>
        <taxon>Viridiplantae</taxon>
        <taxon>Streptophyta</taxon>
        <taxon>Embryophyta</taxon>
        <taxon>Tracheophyta</taxon>
        <taxon>Spermatophyta</taxon>
        <taxon>Magnoliopsida</taxon>
        <taxon>eudicotyledons</taxon>
        <taxon>Gunneridae</taxon>
        <taxon>Pentapetalae</taxon>
        <taxon>rosids</taxon>
        <taxon>malvids</taxon>
        <taxon>Malvales</taxon>
        <taxon>Dipterocarpaceae</taxon>
        <taxon>Rubroshorea</taxon>
    </lineage>
</organism>
<evidence type="ECO:0000256" key="8">
    <source>
        <dbReference type="RuleBase" id="RU004328"/>
    </source>
</evidence>
<keyword evidence="2" id="KW-0540">Nuclease</keyword>
<evidence type="ECO:0000256" key="2">
    <source>
        <dbReference type="ARBA" id="ARBA00022722"/>
    </source>
</evidence>
<feature type="active site" evidence="7">
    <location>
        <position position="65"/>
    </location>
</feature>
<proteinExistence type="inferred from homology"/>
<dbReference type="GO" id="GO:0005576">
    <property type="term" value="C:extracellular region"/>
    <property type="evidence" value="ECO:0007669"/>
    <property type="project" value="TreeGrafter"/>
</dbReference>
<evidence type="ECO:0000313" key="10">
    <source>
        <dbReference type="EMBL" id="GKV08774.1"/>
    </source>
</evidence>
<dbReference type="InterPro" id="IPR001568">
    <property type="entry name" value="RNase_T2-like"/>
</dbReference>
<dbReference type="CDD" id="cd01061">
    <property type="entry name" value="RNase_T2_euk"/>
    <property type="match status" value="1"/>
</dbReference>
<feature type="active site" evidence="7">
    <location>
        <position position="123"/>
    </location>
</feature>
<sequence length="231" mass="26844">MSYTSLCFSLFFVIFSVVSSRYFSANDNFAVPYQYLKLVLQWQPSVCSVPRVNCPVPPSPNFTIHGLWPSNYSDRYSQPSYCTKEQFNLSQLPRNLQQDMYAYWPDVIRNQSEKFWEHEWAQHGTCSVMTQKYYFNFTVTTTKDQKYNLLSFLEEEGISPNNSRTVDTRLVKAAIEKHIKKHPGLRCVPKKGQGGQYQLNEVVLCFNETKVLIDCVDSYDSNCRGPILFSE</sequence>
<dbReference type="AlphaFoldDB" id="A0AAV5JBF7"/>
<dbReference type="GO" id="GO:0006401">
    <property type="term" value="P:RNA catabolic process"/>
    <property type="evidence" value="ECO:0007669"/>
    <property type="project" value="TreeGrafter"/>
</dbReference>
<dbReference type="PANTHER" id="PTHR11240">
    <property type="entry name" value="RIBONUCLEASE T2"/>
    <property type="match status" value="1"/>
</dbReference>
<gene>
    <name evidence="10" type="ORF">SLEP1_g20360</name>
</gene>
<comment type="similarity">
    <text evidence="1 8">Belongs to the RNase T2 family.</text>
</comment>
<evidence type="ECO:0000256" key="4">
    <source>
        <dbReference type="ARBA" id="ARBA00022801"/>
    </source>
</evidence>
<name>A0AAV5JBF7_9ROSI</name>
<evidence type="ECO:0000256" key="1">
    <source>
        <dbReference type="ARBA" id="ARBA00007469"/>
    </source>
</evidence>
<accession>A0AAV5JBF7</accession>
<dbReference type="PROSITE" id="PS00530">
    <property type="entry name" value="RNASE_T2_1"/>
    <property type="match status" value="1"/>
</dbReference>
<reference evidence="10 11" key="1">
    <citation type="journal article" date="2021" name="Commun. Biol.">
        <title>The genome of Shorea leprosula (Dipterocarpaceae) highlights the ecological relevance of drought in aseasonal tropical rainforests.</title>
        <authorList>
            <person name="Ng K.K.S."/>
            <person name="Kobayashi M.J."/>
            <person name="Fawcett J.A."/>
            <person name="Hatakeyama M."/>
            <person name="Paape T."/>
            <person name="Ng C.H."/>
            <person name="Ang C.C."/>
            <person name="Tnah L.H."/>
            <person name="Lee C.T."/>
            <person name="Nishiyama T."/>
            <person name="Sese J."/>
            <person name="O'Brien M.J."/>
            <person name="Copetti D."/>
            <person name="Mohd Noor M.I."/>
            <person name="Ong R.C."/>
            <person name="Putra M."/>
            <person name="Sireger I.Z."/>
            <person name="Indrioko S."/>
            <person name="Kosugi Y."/>
            <person name="Izuno A."/>
            <person name="Isagi Y."/>
            <person name="Lee S.L."/>
            <person name="Shimizu K.K."/>
        </authorList>
    </citation>
    <scope>NUCLEOTIDE SEQUENCE [LARGE SCALE GENOMIC DNA]</scope>
    <source>
        <strain evidence="10">214</strain>
    </source>
</reference>
<dbReference type="GO" id="GO:0003723">
    <property type="term" value="F:RNA binding"/>
    <property type="evidence" value="ECO:0007669"/>
    <property type="project" value="InterPro"/>
</dbReference>
<keyword evidence="5" id="KW-1015">Disulfide bond</keyword>
<dbReference type="Gene3D" id="3.90.730.10">
    <property type="entry name" value="Ribonuclease T2-like"/>
    <property type="match status" value="1"/>
</dbReference>
<dbReference type="GO" id="GO:0033897">
    <property type="term" value="F:ribonuclease T2 activity"/>
    <property type="evidence" value="ECO:0007669"/>
    <property type="project" value="InterPro"/>
</dbReference>
<evidence type="ECO:0000256" key="6">
    <source>
        <dbReference type="ARBA" id="ARBA00023239"/>
    </source>
</evidence>
<dbReference type="GO" id="GO:0016787">
    <property type="term" value="F:hydrolase activity"/>
    <property type="evidence" value="ECO:0007669"/>
    <property type="project" value="UniProtKB-KW"/>
</dbReference>
<dbReference type="SUPFAM" id="SSF55895">
    <property type="entry name" value="Ribonuclease Rh-like"/>
    <property type="match status" value="1"/>
</dbReference>
<dbReference type="EMBL" id="BPVZ01000029">
    <property type="protein sequence ID" value="GKV08774.1"/>
    <property type="molecule type" value="Genomic_DNA"/>
</dbReference>
<keyword evidence="11" id="KW-1185">Reference proteome</keyword>
<feature type="chain" id="PRO_5043405735" evidence="9">
    <location>
        <begin position="21"/>
        <end position="231"/>
    </location>
</feature>
<dbReference type="InterPro" id="IPR036430">
    <property type="entry name" value="RNase_T2-like_sf"/>
</dbReference>
<feature type="signal peptide" evidence="9">
    <location>
        <begin position="1"/>
        <end position="20"/>
    </location>
</feature>
<dbReference type="PANTHER" id="PTHR11240:SF75">
    <property type="entry name" value="RIBONUCLEASE 3"/>
    <property type="match status" value="1"/>
</dbReference>
<dbReference type="InterPro" id="IPR018188">
    <property type="entry name" value="RNase_T2_His_AS_1"/>
</dbReference>
<evidence type="ECO:0000256" key="5">
    <source>
        <dbReference type="ARBA" id="ARBA00023157"/>
    </source>
</evidence>
<protein>
    <submittedName>
        <fullName evidence="10">Uncharacterized protein</fullName>
    </submittedName>
</protein>
<keyword evidence="4" id="KW-0378">Hydrolase</keyword>
<comment type="caution">
    <text evidence="10">The sequence shown here is derived from an EMBL/GenBank/DDBJ whole genome shotgun (WGS) entry which is preliminary data.</text>
</comment>